<dbReference type="InterPro" id="IPR000073">
    <property type="entry name" value="AB_hydrolase_1"/>
</dbReference>
<organism evidence="3 4">
    <name type="scientific">Cladobotryum mycophilum</name>
    <dbReference type="NCBI Taxonomy" id="491253"/>
    <lineage>
        <taxon>Eukaryota</taxon>
        <taxon>Fungi</taxon>
        <taxon>Dikarya</taxon>
        <taxon>Ascomycota</taxon>
        <taxon>Pezizomycotina</taxon>
        <taxon>Sordariomycetes</taxon>
        <taxon>Hypocreomycetidae</taxon>
        <taxon>Hypocreales</taxon>
        <taxon>Hypocreaceae</taxon>
        <taxon>Cladobotryum</taxon>
    </lineage>
</organism>
<dbReference type="PANTHER" id="PTHR43194:SF4">
    <property type="entry name" value="AB HYDROLASE-1 DOMAIN-CONTAINING PROTEIN"/>
    <property type="match status" value="1"/>
</dbReference>
<dbReference type="SUPFAM" id="SSF53474">
    <property type="entry name" value="alpha/beta-Hydrolases"/>
    <property type="match status" value="1"/>
</dbReference>
<proteinExistence type="predicted"/>
<dbReference type="InterPro" id="IPR050228">
    <property type="entry name" value="Carboxylesterase_BioH"/>
</dbReference>
<feature type="signal peptide" evidence="1">
    <location>
        <begin position="1"/>
        <end position="21"/>
    </location>
</feature>
<dbReference type="CDD" id="cd12809">
    <property type="entry name" value="Esterase_713_like-2"/>
    <property type="match status" value="1"/>
</dbReference>
<dbReference type="InterPro" id="IPR029058">
    <property type="entry name" value="AB_hydrolase_fold"/>
</dbReference>
<dbReference type="Proteomes" id="UP001338125">
    <property type="component" value="Unassembled WGS sequence"/>
</dbReference>
<accession>A0ABR0STX0</accession>
<sequence>MLLHFVGTITAISALLGFAFATSDAAARDNSGSSIATSHEAAAIRSFFYAGGGYADDGYGGHILREQMYVERLQPANGVKQTTPIVLIHGQAQTGTNFLNKPDGGTGWASQFIRQGYEVYIVDQSLRGRSPWQPGQGAVQPSTYSAEIIEQRFTAIRNFNLWPQASLHSQWPGNGSMGDVIFDTFYSSNVQFISNATYQQSTVQNAGASLLDRIGKPVVLIGHSQGGIMPILIADARPNLAKALILLEPSGPPFREAIFSTTPARAWGLTDIKLTYSPPVTDPAVDLKQQMYPAGKPILLVTSEASYHAPYDYCTEKYLQQAGCSKTEHLQLANAGIHGNGHMFFMEKNSDQIQQKLEDWIDNL</sequence>
<feature type="domain" description="AB hydrolase-1" evidence="2">
    <location>
        <begin position="85"/>
        <end position="271"/>
    </location>
</feature>
<dbReference type="PANTHER" id="PTHR43194">
    <property type="entry name" value="HYDROLASE ALPHA/BETA FOLD FAMILY"/>
    <property type="match status" value="1"/>
</dbReference>
<evidence type="ECO:0000313" key="4">
    <source>
        <dbReference type="Proteomes" id="UP001338125"/>
    </source>
</evidence>
<evidence type="ECO:0000256" key="1">
    <source>
        <dbReference type="SAM" id="SignalP"/>
    </source>
</evidence>
<keyword evidence="1" id="KW-0732">Signal</keyword>
<reference evidence="3 4" key="1">
    <citation type="submission" date="2024-01" db="EMBL/GenBank/DDBJ databases">
        <title>Complete genome of Cladobotryum mycophilum ATHUM6906.</title>
        <authorList>
            <person name="Christinaki A.C."/>
            <person name="Myridakis A.I."/>
            <person name="Kouvelis V.N."/>
        </authorList>
    </citation>
    <scope>NUCLEOTIDE SEQUENCE [LARGE SCALE GENOMIC DNA]</scope>
    <source>
        <strain evidence="3 4">ATHUM6906</strain>
    </source>
</reference>
<protein>
    <submittedName>
        <fullName evidence="3">Secreted lipase</fullName>
    </submittedName>
</protein>
<comment type="caution">
    <text evidence="3">The sequence shown here is derived from an EMBL/GenBank/DDBJ whole genome shotgun (WGS) entry which is preliminary data.</text>
</comment>
<evidence type="ECO:0000259" key="2">
    <source>
        <dbReference type="Pfam" id="PF12697"/>
    </source>
</evidence>
<gene>
    <name evidence="3" type="ORF">PT974_04022</name>
</gene>
<dbReference type="Pfam" id="PF12697">
    <property type="entry name" value="Abhydrolase_6"/>
    <property type="match status" value="1"/>
</dbReference>
<dbReference type="Gene3D" id="3.40.50.1820">
    <property type="entry name" value="alpha/beta hydrolase"/>
    <property type="match status" value="1"/>
</dbReference>
<dbReference type="EMBL" id="JAVFKD010000004">
    <property type="protein sequence ID" value="KAK5995608.1"/>
    <property type="molecule type" value="Genomic_DNA"/>
</dbReference>
<name>A0ABR0STX0_9HYPO</name>
<feature type="chain" id="PRO_5045359189" evidence="1">
    <location>
        <begin position="22"/>
        <end position="364"/>
    </location>
</feature>
<keyword evidence="4" id="KW-1185">Reference proteome</keyword>
<evidence type="ECO:0000313" key="3">
    <source>
        <dbReference type="EMBL" id="KAK5995608.1"/>
    </source>
</evidence>